<proteinExistence type="predicted"/>
<accession>A0A5B6UWR5</accession>
<name>A0A5B6UWR5_9ROSI</name>
<gene>
    <name evidence="1" type="ORF">EPI10_028466</name>
</gene>
<comment type="caution">
    <text evidence="1">The sequence shown here is derived from an EMBL/GenBank/DDBJ whole genome shotgun (WGS) entry which is preliminary data.</text>
</comment>
<evidence type="ECO:0000313" key="2">
    <source>
        <dbReference type="Proteomes" id="UP000325315"/>
    </source>
</evidence>
<dbReference type="AlphaFoldDB" id="A0A5B6UWR5"/>
<sequence length="73" mass="8429">MATTNSFQLILLKLFMKKLKSRWLGPFEIVHVYPHGAVEVKDIKTGLTFNVNGQHLKHYWGASMTRDKQSIDL</sequence>
<dbReference type="Proteomes" id="UP000325315">
    <property type="component" value="Unassembled WGS sequence"/>
</dbReference>
<organism evidence="1 2">
    <name type="scientific">Gossypium australe</name>
    <dbReference type="NCBI Taxonomy" id="47621"/>
    <lineage>
        <taxon>Eukaryota</taxon>
        <taxon>Viridiplantae</taxon>
        <taxon>Streptophyta</taxon>
        <taxon>Embryophyta</taxon>
        <taxon>Tracheophyta</taxon>
        <taxon>Spermatophyta</taxon>
        <taxon>Magnoliopsida</taxon>
        <taxon>eudicotyledons</taxon>
        <taxon>Gunneridae</taxon>
        <taxon>Pentapetalae</taxon>
        <taxon>rosids</taxon>
        <taxon>malvids</taxon>
        <taxon>Malvales</taxon>
        <taxon>Malvaceae</taxon>
        <taxon>Malvoideae</taxon>
        <taxon>Gossypium</taxon>
    </lineage>
</organism>
<dbReference type="OrthoDB" id="1713899at2759"/>
<keyword evidence="2" id="KW-1185">Reference proteome</keyword>
<protein>
    <submittedName>
        <fullName evidence="1">Uncharacterized protein</fullName>
    </submittedName>
</protein>
<reference evidence="1" key="1">
    <citation type="submission" date="2019-08" db="EMBL/GenBank/DDBJ databases">
        <authorList>
            <person name="Liu F."/>
        </authorList>
    </citation>
    <scope>NUCLEOTIDE SEQUENCE [LARGE SCALE GENOMIC DNA]</scope>
    <source>
        <strain evidence="1">PA1801</strain>
        <tissue evidence="1">Leaf</tissue>
    </source>
</reference>
<evidence type="ECO:0000313" key="1">
    <source>
        <dbReference type="EMBL" id="KAA3461933.1"/>
    </source>
</evidence>
<dbReference type="EMBL" id="SMMG02000009">
    <property type="protein sequence ID" value="KAA3461933.1"/>
    <property type="molecule type" value="Genomic_DNA"/>
</dbReference>